<dbReference type="Proteomes" id="UP000191554">
    <property type="component" value="Unassembled WGS sequence"/>
</dbReference>
<feature type="transmembrane region" description="Helical" evidence="8">
    <location>
        <begin position="331"/>
        <end position="350"/>
    </location>
</feature>
<comment type="subcellular location">
    <subcellularLocation>
        <location evidence="1">Cell membrane</location>
        <topology evidence="1">Multi-pass membrane protein</topology>
    </subcellularLocation>
</comment>
<dbReference type="PANTHER" id="PTHR42718">
    <property type="entry name" value="MAJOR FACILITATOR SUPERFAMILY MULTIDRUG TRANSPORTER MFSC"/>
    <property type="match status" value="1"/>
</dbReference>
<feature type="transmembrane region" description="Helical" evidence="8">
    <location>
        <begin position="225"/>
        <end position="245"/>
    </location>
</feature>
<evidence type="ECO:0000256" key="5">
    <source>
        <dbReference type="ARBA" id="ARBA00022692"/>
    </source>
</evidence>
<gene>
    <name evidence="10" type="primary">stp_1</name>
    <name evidence="10" type="ORF">CLHUN_20380</name>
</gene>
<reference evidence="10 11" key="1">
    <citation type="submission" date="2017-03" db="EMBL/GenBank/DDBJ databases">
        <title>Genome sequence of Clostridium hungatei DSM 14427.</title>
        <authorList>
            <person name="Poehlein A."/>
            <person name="Daniel R."/>
        </authorList>
    </citation>
    <scope>NUCLEOTIDE SEQUENCE [LARGE SCALE GENOMIC DNA]</scope>
    <source>
        <strain evidence="10 11">DSM 14427</strain>
    </source>
</reference>
<sequence length="477" mass="50920">METQIQYKNRGLILINIVLLTFMACLDSSIVNVVLPVMAGYFKVGMNSISVVVSTYLIAISATILIFGRLGDIKGTVKIFQIGTVIFIIGSFLCAISSTLYVLVLARIIQAVGAAGFMATSQGIITRVFPAGERGKALGVTGSFVALGTLVGPPLGGFIVDAAAWQYIFLINIPIGIFAFILGLKILPKDQENKKARLDVKGGLLFLVFIVALFAALIAGEQVGFTRPLVLAGFALAIVAFIIFLKVEITEESPLIQLNIFKNQLFSLSILCGFLLFVAMSCSNLVLPFYLQDVIKLSASASGLYLMTYPLVLFVVAPISGHLSDKMGSELLTLIGLLIFSGAFMAMATLNQNFQPVKLVVIIAIMALGNGMFQSPNNSLVMSSVPRERVGIAGSINALVRNLGLVVGVSVSTLILYSAMSSKLGYTVTTFVAGREAEFAYAMRVTYICAGLIAFTGAVLTAFRLLTGRRSARVPKS</sequence>
<evidence type="ECO:0000313" key="10">
    <source>
        <dbReference type="EMBL" id="OPX44013.1"/>
    </source>
</evidence>
<dbReference type="AlphaFoldDB" id="A0A1V4SJQ8"/>
<feature type="transmembrane region" description="Helical" evidence="8">
    <location>
        <begin position="108"/>
        <end position="125"/>
    </location>
</feature>
<dbReference type="PROSITE" id="PS50850">
    <property type="entry name" value="MFS"/>
    <property type="match status" value="1"/>
</dbReference>
<keyword evidence="7 8" id="KW-0472">Membrane</keyword>
<feature type="transmembrane region" description="Helical" evidence="8">
    <location>
        <begin position="137"/>
        <end position="159"/>
    </location>
</feature>
<dbReference type="FunFam" id="1.20.1720.10:FF:000021">
    <property type="entry name" value="Drug resistance transporter, EmrB/QacA subfamily"/>
    <property type="match status" value="1"/>
</dbReference>
<dbReference type="GO" id="GO:0022857">
    <property type="term" value="F:transmembrane transporter activity"/>
    <property type="evidence" value="ECO:0007669"/>
    <property type="project" value="InterPro"/>
</dbReference>
<dbReference type="OrthoDB" id="102502at2"/>
<dbReference type="Pfam" id="PF07690">
    <property type="entry name" value="MFS_1"/>
    <property type="match status" value="1"/>
</dbReference>
<keyword evidence="3" id="KW-0813">Transport</keyword>
<feature type="transmembrane region" description="Helical" evidence="8">
    <location>
        <begin position="297"/>
        <end position="319"/>
    </location>
</feature>
<evidence type="ECO:0000256" key="7">
    <source>
        <dbReference type="ARBA" id="ARBA00023136"/>
    </source>
</evidence>
<dbReference type="STRING" id="48256.CLHUN_20380"/>
<protein>
    <submittedName>
        <fullName evidence="10">Multidrug resistance protein Stp</fullName>
    </submittedName>
</protein>
<dbReference type="EMBL" id="MZGX01000012">
    <property type="protein sequence ID" value="OPX44013.1"/>
    <property type="molecule type" value="Genomic_DNA"/>
</dbReference>
<feature type="transmembrane region" description="Helical" evidence="8">
    <location>
        <begin position="439"/>
        <end position="466"/>
    </location>
</feature>
<dbReference type="InterPro" id="IPR020846">
    <property type="entry name" value="MFS_dom"/>
</dbReference>
<evidence type="ECO:0000256" key="2">
    <source>
        <dbReference type="ARBA" id="ARBA00008537"/>
    </source>
</evidence>
<evidence type="ECO:0000256" key="1">
    <source>
        <dbReference type="ARBA" id="ARBA00004651"/>
    </source>
</evidence>
<dbReference type="RefSeq" id="WP_080064478.1">
    <property type="nucleotide sequence ID" value="NZ_MZGX01000012.1"/>
</dbReference>
<comment type="similarity">
    <text evidence="2">Belongs to the major facilitator superfamily. EmrB family.</text>
</comment>
<evidence type="ECO:0000256" key="4">
    <source>
        <dbReference type="ARBA" id="ARBA00022475"/>
    </source>
</evidence>
<dbReference type="NCBIfam" id="TIGR00711">
    <property type="entry name" value="efflux_EmrB"/>
    <property type="match status" value="1"/>
</dbReference>
<feature type="transmembrane region" description="Helical" evidence="8">
    <location>
        <begin position="200"/>
        <end position="219"/>
    </location>
</feature>
<keyword evidence="6 8" id="KW-1133">Transmembrane helix</keyword>
<evidence type="ECO:0000256" key="8">
    <source>
        <dbReference type="SAM" id="Phobius"/>
    </source>
</evidence>
<evidence type="ECO:0000256" key="6">
    <source>
        <dbReference type="ARBA" id="ARBA00022989"/>
    </source>
</evidence>
<dbReference type="Gene3D" id="1.20.1250.20">
    <property type="entry name" value="MFS general substrate transporter like domains"/>
    <property type="match status" value="1"/>
</dbReference>
<dbReference type="CDD" id="cd17321">
    <property type="entry name" value="MFS_MMR_MDR_like"/>
    <property type="match status" value="1"/>
</dbReference>
<evidence type="ECO:0000256" key="3">
    <source>
        <dbReference type="ARBA" id="ARBA00022448"/>
    </source>
</evidence>
<dbReference type="PANTHER" id="PTHR42718:SF9">
    <property type="entry name" value="MAJOR FACILITATOR SUPERFAMILY MULTIDRUG TRANSPORTER MFSC"/>
    <property type="match status" value="1"/>
</dbReference>
<dbReference type="InterPro" id="IPR011701">
    <property type="entry name" value="MFS"/>
</dbReference>
<keyword evidence="4" id="KW-1003">Cell membrane</keyword>
<feature type="transmembrane region" description="Helical" evidence="8">
    <location>
        <begin position="12"/>
        <end position="42"/>
    </location>
</feature>
<dbReference type="SUPFAM" id="SSF103473">
    <property type="entry name" value="MFS general substrate transporter"/>
    <property type="match status" value="1"/>
</dbReference>
<feature type="transmembrane region" description="Helical" evidence="8">
    <location>
        <begin position="48"/>
        <end position="67"/>
    </location>
</feature>
<comment type="caution">
    <text evidence="10">The sequence shown here is derived from an EMBL/GenBank/DDBJ whole genome shotgun (WGS) entry which is preliminary data.</text>
</comment>
<keyword evidence="5 8" id="KW-0812">Transmembrane</keyword>
<evidence type="ECO:0000259" key="9">
    <source>
        <dbReference type="PROSITE" id="PS50850"/>
    </source>
</evidence>
<keyword evidence="11" id="KW-1185">Reference proteome</keyword>
<feature type="transmembrane region" description="Helical" evidence="8">
    <location>
        <begin position="399"/>
        <end position="419"/>
    </location>
</feature>
<feature type="domain" description="Major facilitator superfamily (MFS) profile" evidence="9">
    <location>
        <begin position="13"/>
        <end position="469"/>
    </location>
</feature>
<proteinExistence type="inferred from homology"/>
<dbReference type="GO" id="GO:0005886">
    <property type="term" value="C:plasma membrane"/>
    <property type="evidence" value="ECO:0007669"/>
    <property type="project" value="UniProtKB-SubCell"/>
</dbReference>
<organism evidence="10 11">
    <name type="scientific">Ruminiclostridium hungatei</name>
    <name type="common">Clostridium hungatei</name>
    <dbReference type="NCBI Taxonomy" id="48256"/>
    <lineage>
        <taxon>Bacteria</taxon>
        <taxon>Bacillati</taxon>
        <taxon>Bacillota</taxon>
        <taxon>Clostridia</taxon>
        <taxon>Eubacteriales</taxon>
        <taxon>Oscillospiraceae</taxon>
        <taxon>Ruminiclostridium</taxon>
    </lineage>
</organism>
<feature type="transmembrane region" description="Helical" evidence="8">
    <location>
        <begin position="79"/>
        <end position="102"/>
    </location>
</feature>
<name>A0A1V4SJQ8_RUMHU</name>
<dbReference type="InterPro" id="IPR004638">
    <property type="entry name" value="EmrB-like"/>
</dbReference>
<dbReference type="Gene3D" id="1.20.1720.10">
    <property type="entry name" value="Multidrug resistance protein D"/>
    <property type="match status" value="1"/>
</dbReference>
<feature type="transmembrane region" description="Helical" evidence="8">
    <location>
        <begin position="356"/>
        <end position="373"/>
    </location>
</feature>
<accession>A0A1V4SJQ8</accession>
<feature type="transmembrane region" description="Helical" evidence="8">
    <location>
        <begin position="265"/>
        <end position="291"/>
    </location>
</feature>
<feature type="transmembrane region" description="Helical" evidence="8">
    <location>
        <begin position="165"/>
        <end position="188"/>
    </location>
</feature>
<dbReference type="InterPro" id="IPR036259">
    <property type="entry name" value="MFS_trans_sf"/>
</dbReference>
<dbReference type="PRINTS" id="PR01036">
    <property type="entry name" value="TCRTETB"/>
</dbReference>
<evidence type="ECO:0000313" key="11">
    <source>
        <dbReference type="Proteomes" id="UP000191554"/>
    </source>
</evidence>